<dbReference type="AlphaFoldDB" id="A0A8C6Z141"/>
<name>A0A8C6Z141_NOTPE</name>
<reference evidence="1" key="1">
    <citation type="submission" date="2025-08" db="UniProtKB">
        <authorList>
            <consortium name="Ensembl"/>
        </authorList>
    </citation>
    <scope>IDENTIFICATION</scope>
</reference>
<sequence length="71" mass="8011">MNILAEVGKFFITHHAYQRNLEQERCVPSAGEKLSTLRGEELFQNSVSLRKDCPVVLEGQGDLEVICCFVN</sequence>
<evidence type="ECO:0000313" key="2">
    <source>
        <dbReference type="Proteomes" id="UP000694420"/>
    </source>
</evidence>
<evidence type="ECO:0000313" key="1">
    <source>
        <dbReference type="Ensembl" id="ENSNPEP00000006138.1"/>
    </source>
</evidence>
<dbReference type="Proteomes" id="UP000694420">
    <property type="component" value="Unplaced"/>
</dbReference>
<accession>A0A8C6Z141</accession>
<keyword evidence="2" id="KW-1185">Reference proteome</keyword>
<reference evidence="1" key="2">
    <citation type="submission" date="2025-09" db="UniProtKB">
        <authorList>
            <consortium name="Ensembl"/>
        </authorList>
    </citation>
    <scope>IDENTIFICATION</scope>
</reference>
<proteinExistence type="predicted"/>
<protein>
    <submittedName>
        <fullName evidence="1">Uncharacterized protein</fullName>
    </submittedName>
</protein>
<dbReference type="Ensembl" id="ENSNPET00000006290.1">
    <property type="protein sequence ID" value="ENSNPEP00000006138.1"/>
    <property type="gene ID" value="ENSNPEG00000004631.1"/>
</dbReference>
<organism evidence="1 2">
    <name type="scientific">Nothoprocta perdicaria</name>
    <name type="common">Chilean tinamou</name>
    <name type="synonym">Crypturus perdicarius</name>
    <dbReference type="NCBI Taxonomy" id="30464"/>
    <lineage>
        <taxon>Eukaryota</taxon>
        <taxon>Metazoa</taxon>
        <taxon>Chordata</taxon>
        <taxon>Craniata</taxon>
        <taxon>Vertebrata</taxon>
        <taxon>Euteleostomi</taxon>
        <taxon>Archelosauria</taxon>
        <taxon>Archosauria</taxon>
        <taxon>Dinosauria</taxon>
        <taxon>Saurischia</taxon>
        <taxon>Theropoda</taxon>
        <taxon>Coelurosauria</taxon>
        <taxon>Aves</taxon>
        <taxon>Palaeognathae</taxon>
        <taxon>Tinamiformes</taxon>
        <taxon>Tinamidae</taxon>
        <taxon>Nothoprocta</taxon>
    </lineage>
</organism>